<protein>
    <submittedName>
        <fullName evidence="1">Uncharacterized protein</fullName>
    </submittedName>
</protein>
<organism evidence="1 2">
    <name type="scientific">Pedobacter metabolipauper</name>
    <dbReference type="NCBI Taxonomy" id="425513"/>
    <lineage>
        <taxon>Bacteria</taxon>
        <taxon>Pseudomonadati</taxon>
        <taxon>Bacteroidota</taxon>
        <taxon>Sphingobacteriia</taxon>
        <taxon>Sphingobacteriales</taxon>
        <taxon>Sphingobacteriaceae</taxon>
        <taxon>Pedobacter</taxon>
    </lineage>
</organism>
<keyword evidence="2" id="KW-1185">Reference proteome</keyword>
<evidence type="ECO:0000313" key="2">
    <source>
        <dbReference type="Proteomes" id="UP000295620"/>
    </source>
</evidence>
<dbReference type="Proteomes" id="UP000295620">
    <property type="component" value="Unassembled WGS sequence"/>
</dbReference>
<gene>
    <name evidence="1" type="ORF">ATK78_0517</name>
</gene>
<name>A0A4R6SZ97_9SPHI</name>
<dbReference type="RefSeq" id="WP_133574472.1">
    <property type="nucleotide sequence ID" value="NZ_SNYC01000003.1"/>
</dbReference>
<accession>A0A4R6SZ97</accession>
<dbReference type="AlphaFoldDB" id="A0A4R6SZ97"/>
<evidence type="ECO:0000313" key="1">
    <source>
        <dbReference type="EMBL" id="TDQ11397.1"/>
    </source>
</evidence>
<dbReference type="EMBL" id="SNYC01000003">
    <property type="protein sequence ID" value="TDQ11397.1"/>
    <property type="molecule type" value="Genomic_DNA"/>
</dbReference>
<proteinExistence type="predicted"/>
<dbReference type="OrthoDB" id="1249520at2"/>
<comment type="caution">
    <text evidence="1">The sequence shown here is derived from an EMBL/GenBank/DDBJ whole genome shotgun (WGS) entry which is preliminary data.</text>
</comment>
<sequence length="172" mass="20556">MLKELTQVDHEIHKYKIPYAVFIKLRSFALNHLNLSNINHLRDKFEGQDYLNRFLLKCYSEIAFNKAFQSETFDLEIYKKYKSYKQTFKLADKKTELIFSDFENYPLIPKGDYEIATIIFVNLFSRETWILGYLEMDILKILTKTQSLSPILSRNNLGYFKFFKEIKTINSC</sequence>
<reference evidence="1 2" key="1">
    <citation type="submission" date="2019-03" db="EMBL/GenBank/DDBJ databases">
        <title>Genomic Encyclopedia of Archaeal and Bacterial Type Strains, Phase II (KMG-II): from individual species to whole genera.</title>
        <authorList>
            <person name="Goeker M."/>
        </authorList>
    </citation>
    <scope>NUCLEOTIDE SEQUENCE [LARGE SCALE GENOMIC DNA]</scope>
    <source>
        <strain evidence="1 2">DSM 19035</strain>
    </source>
</reference>